<evidence type="ECO:0000313" key="3">
    <source>
        <dbReference type="Proteomes" id="UP000583556"/>
    </source>
</evidence>
<feature type="transmembrane region" description="Helical" evidence="1">
    <location>
        <begin position="98"/>
        <end position="121"/>
    </location>
</feature>
<dbReference type="RefSeq" id="WP_169493229.1">
    <property type="nucleotide sequence ID" value="NZ_JABBGM010000003.1"/>
</dbReference>
<gene>
    <name evidence="2" type="ORF">HHL27_09890</name>
</gene>
<comment type="caution">
    <text evidence="2">The sequence shown here is derived from an EMBL/GenBank/DDBJ whole genome shotgun (WGS) entry which is preliminary data.</text>
</comment>
<keyword evidence="1" id="KW-0472">Membrane</keyword>
<accession>A0A7Y0BP55</accession>
<dbReference type="AlphaFoldDB" id="A0A7Y0BP55"/>
<proteinExistence type="predicted"/>
<protein>
    <recommendedName>
        <fullName evidence="4">FecR N-terminal domain-containing protein</fullName>
    </recommendedName>
</protein>
<reference evidence="2 3" key="1">
    <citation type="submission" date="2020-04" db="EMBL/GenBank/DDBJ databases">
        <title>Novosphingobium sp. TW-4 isolated from soil.</title>
        <authorList>
            <person name="Dahal R.H."/>
            <person name="Chaudhary D.K."/>
        </authorList>
    </citation>
    <scope>NUCLEOTIDE SEQUENCE [LARGE SCALE GENOMIC DNA]</scope>
    <source>
        <strain evidence="2 3">TW-4</strain>
    </source>
</reference>
<keyword evidence="1" id="KW-0812">Transmembrane</keyword>
<sequence length="122" mass="13902">MAQLKPQESRTAAEIAVDFMILHVEGRLDEAGEVELIRWFEQDPSHQRLFQNAMISWWDLENQGLQPEIAELRAEALQAYGRASQQRWRRFRRPLRRAWLVGAVALGLAVAGLAAVLLRLAG</sequence>
<dbReference type="EMBL" id="JABBGM010000003">
    <property type="protein sequence ID" value="NML93977.1"/>
    <property type="molecule type" value="Genomic_DNA"/>
</dbReference>
<keyword evidence="3" id="KW-1185">Reference proteome</keyword>
<keyword evidence="1" id="KW-1133">Transmembrane helix</keyword>
<evidence type="ECO:0000256" key="1">
    <source>
        <dbReference type="SAM" id="Phobius"/>
    </source>
</evidence>
<evidence type="ECO:0000313" key="2">
    <source>
        <dbReference type="EMBL" id="NML93977.1"/>
    </source>
</evidence>
<organism evidence="2 3">
    <name type="scientific">Novosphingobium olei</name>
    <dbReference type="NCBI Taxonomy" id="2728851"/>
    <lineage>
        <taxon>Bacteria</taxon>
        <taxon>Pseudomonadati</taxon>
        <taxon>Pseudomonadota</taxon>
        <taxon>Alphaproteobacteria</taxon>
        <taxon>Sphingomonadales</taxon>
        <taxon>Sphingomonadaceae</taxon>
        <taxon>Novosphingobium</taxon>
    </lineage>
</organism>
<evidence type="ECO:0008006" key="4">
    <source>
        <dbReference type="Google" id="ProtNLM"/>
    </source>
</evidence>
<dbReference type="Proteomes" id="UP000583556">
    <property type="component" value="Unassembled WGS sequence"/>
</dbReference>
<name>A0A7Y0BP55_9SPHN</name>